<dbReference type="PRINTS" id="PR00502">
    <property type="entry name" value="NUDIXFAMILY"/>
</dbReference>
<dbReference type="Gene3D" id="3.90.79.10">
    <property type="entry name" value="Nucleoside Triphosphate Pyrophosphohydrolase"/>
    <property type="match status" value="1"/>
</dbReference>
<organism evidence="5 7">
    <name type="scientific">Brevibacterium linens</name>
    <dbReference type="NCBI Taxonomy" id="1703"/>
    <lineage>
        <taxon>Bacteria</taxon>
        <taxon>Bacillati</taxon>
        <taxon>Actinomycetota</taxon>
        <taxon>Actinomycetes</taxon>
        <taxon>Micrococcales</taxon>
        <taxon>Brevibacteriaceae</taxon>
        <taxon>Brevibacterium</taxon>
    </lineage>
</organism>
<keyword evidence="7" id="KW-1185">Reference proteome</keyword>
<protein>
    <submittedName>
        <fullName evidence="6">ADP-ribose pyrophosphatase YjhB, NUDIX family</fullName>
    </submittedName>
    <submittedName>
        <fullName evidence="5">NUDIX hydrolase</fullName>
    </submittedName>
</protein>
<dbReference type="AlphaFoldDB" id="A0A0B9ANT5"/>
<reference evidence="6 8" key="2">
    <citation type="submission" date="2017-03" db="EMBL/GenBank/DDBJ databases">
        <authorList>
            <person name="Afonso C.L."/>
            <person name="Miller P.J."/>
            <person name="Scott M.A."/>
            <person name="Spackman E."/>
            <person name="Goraichik I."/>
            <person name="Dimitrov K.M."/>
            <person name="Suarez D.L."/>
            <person name="Swayne D.E."/>
        </authorList>
    </citation>
    <scope>NUCLEOTIDE SEQUENCE [LARGE SCALE GENOMIC DNA]</scope>
    <source>
        <strain evidence="6 8">Mu101</strain>
    </source>
</reference>
<name>A0A0B9ANT5_BRELN</name>
<dbReference type="SUPFAM" id="SSF55811">
    <property type="entry name" value="Nudix"/>
    <property type="match status" value="1"/>
</dbReference>
<comment type="similarity">
    <text evidence="1 3">Belongs to the Nudix hydrolase family.</text>
</comment>
<dbReference type="PROSITE" id="PS00893">
    <property type="entry name" value="NUDIX_BOX"/>
    <property type="match status" value="1"/>
</dbReference>
<evidence type="ECO:0000259" key="4">
    <source>
        <dbReference type="PROSITE" id="PS51462"/>
    </source>
</evidence>
<feature type="domain" description="Nudix hydrolase" evidence="4">
    <location>
        <begin position="18"/>
        <end position="155"/>
    </location>
</feature>
<proteinExistence type="inferred from homology"/>
<evidence type="ECO:0000256" key="2">
    <source>
        <dbReference type="ARBA" id="ARBA00022801"/>
    </source>
</evidence>
<evidence type="ECO:0000313" key="6">
    <source>
        <dbReference type="EMBL" id="SMX70198.1"/>
    </source>
</evidence>
<dbReference type="PROSITE" id="PS51462">
    <property type="entry name" value="NUDIX"/>
    <property type="match status" value="1"/>
</dbReference>
<dbReference type="InterPro" id="IPR020084">
    <property type="entry name" value="NUDIX_hydrolase_CS"/>
</dbReference>
<dbReference type="EMBL" id="FXZA01000002">
    <property type="protein sequence ID" value="SMX70198.1"/>
    <property type="molecule type" value="Genomic_DNA"/>
</dbReference>
<dbReference type="InterPro" id="IPR000086">
    <property type="entry name" value="NUDIX_hydrolase_dom"/>
</dbReference>
<reference evidence="5 7" key="1">
    <citation type="submission" date="2014-11" db="EMBL/GenBank/DDBJ databases">
        <title>Draft Genome Sequence of Brevibacterium linens AE038-8.</title>
        <authorList>
            <person name="Maizel D."/>
            <person name="Utturkar S.M."/>
            <person name="Brown S.D."/>
            <person name="Ferrero M."/>
            <person name="Rosen B.P."/>
        </authorList>
    </citation>
    <scope>NUCLEOTIDE SEQUENCE [LARGE SCALE GENOMIC DNA]</scope>
    <source>
        <strain evidence="5 7">AE038-8</strain>
    </source>
</reference>
<dbReference type="RefSeq" id="WP_025779589.1">
    <property type="nucleotide sequence ID" value="NZ_CP026734.1"/>
</dbReference>
<dbReference type="Proteomes" id="UP000031488">
    <property type="component" value="Unassembled WGS sequence"/>
</dbReference>
<evidence type="ECO:0000313" key="5">
    <source>
        <dbReference type="EMBL" id="KHS50985.1"/>
    </source>
</evidence>
<evidence type="ECO:0000313" key="7">
    <source>
        <dbReference type="Proteomes" id="UP000031488"/>
    </source>
</evidence>
<sequence length="162" mass="17961">MTTPMPKPGPRTSRRTTVEEISAGGIVVDFSHPLLTVAVIARINRAGRIEWCLPKGHLEGTETPAEAARREVEEETGIAGQIICPLGTVDYWFTVTGIRIHKLVHHFLLRAQSGTLTVDNDPDQEAIDAAWVPFNDLRSRLSFANERRIVAAARPMVSRLEQ</sequence>
<dbReference type="Pfam" id="PF00293">
    <property type="entry name" value="NUDIX"/>
    <property type="match status" value="1"/>
</dbReference>
<dbReference type="GO" id="GO:0016787">
    <property type="term" value="F:hydrolase activity"/>
    <property type="evidence" value="ECO:0007669"/>
    <property type="project" value="UniProtKB-KW"/>
</dbReference>
<dbReference type="InterPro" id="IPR020476">
    <property type="entry name" value="Nudix_hydrolase"/>
</dbReference>
<evidence type="ECO:0000256" key="3">
    <source>
        <dbReference type="RuleBase" id="RU003476"/>
    </source>
</evidence>
<evidence type="ECO:0000256" key="1">
    <source>
        <dbReference type="ARBA" id="ARBA00005582"/>
    </source>
</evidence>
<accession>A0A0B9ANT5</accession>
<dbReference type="PANTHER" id="PTHR43736:SF1">
    <property type="entry name" value="DIHYDRONEOPTERIN TRIPHOSPHATE DIPHOSPHATASE"/>
    <property type="match status" value="1"/>
</dbReference>
<evidence type="ECO:0000313" key="8">
    <source>
        <dbReference type="Proteomes" id="UP000234498"/>
    </source>
</evidence>
<dbReference type="InterPro" id="IPR015797">
    <property type="entry name" value="NUDIX_hydrolase-like_dom_sf"/>
</dbReference>
<dbReference type="PANTHER" id="PTHR43736">
    <property type="entry name" value="ADP-RIBOSE PYROPHOSPHATASE"/>
    <property type="match status" value="1"/>
</dbReference>
<dbReference type="STRING" id="1703.BLSMQ_3834"/>
<dbReference type="GeneID" id="303223044"/>
<gene>
    <name evidence="5" type="ORF">AE0388_3057</name>
    <name evidence="6" type="ORF">BLIN101_00843</name>
</gene>
<dbReference type="OrthoDB" id="9816289at2"/>
<dbReference type="PATRIC" id="fig|1703.6.peg.3009"/>
<dbReference type="Proteomes" id="UP000234498">
    <property type="component" value="Unassembled WGS sequence"/>
</dbReference>
<keyword evidence="2 3" id="KW-0378">Hydrolase</keyword>
<dbReference type="EMBL" id="JTJZ01000022">
    <property type="protein sequence ID" value="KHS50985.1"/>
    <property type="molecule type" value="Genomic_DNA"/>
</dbReference>